<accession>A0A8H6WBY9</accession>
<feature type="region of interest" description="Disordered" evidence="1">
    <location>
        <begin position="155"/>
        <end position="275"/>
    </location>
</feature>
<reference evidence="3" key="1">
    <citation type="submission" date="2020-05" db="EMBL/GenBank/DDBJ databases">
        <title>Mycena genomes resolve the evolution of fungal bioluminescence.</title>
        <authorList>
            <person name="Tsai I.J."/>
        </authorList>
    </citation>
    <scope>NUCLEOTIDE SEQUENCE</scope>
    <source>
        <strain evidence="3">171206Taipei</strain>
    </source>
</reference>
<dbReference type="OrthoDB" id="447842at2759"/>
<dbReference type="Pfam" id="PF08325">
    <property type="entry name" value="WLM"/>
    <property type="match status" value="1"/>
</dbReference>
<dbReference type="GO" id="GO:0005634">
    <property type="term" value="C:nucleus"/>
    <property type="evidence" value="ECO:0007669"/>
    <property type="project" value="TreeGrafter"/>
</dbReference>
<protein>
    <recommendedName>
        <fullName evidence="2">WLM domain-containing protein</fullName>
    </recommendedName>
</protein>
<dbReference type="AlphaFoldDB" id="A0A8H6WBY9"/>
<dbReference type="GeneID" id="59341831"/>
<comment type="caution">
    <text evidence="3">The sequence shown here is derived from an EMBL/GenBank/DDBJ whole genome shotgun (WGS) entry which is preliminary data.</text>
</comment>
<dbReference type="Gene3D" id="3.30.2010.10">
    <property type="entry name" value="Metalloproteases ('zincins'), catalytic domain"/>
    <property type="match status" value="1"/>
</dbReference>
<dbReference type="EMBL" id="JACAZF010000002">
    <property type="protein sequence ID" value="KAF7312302.1"/>
    <property type="molecule type" value="Genomic_DNA"/>
</dbReference>
<dbReference type="GO" id="GO:0006281">
    <property type="term" value="P:DNA repair"/>
    <property type="evidence" value="ECO:0007669"/>
    <property type="project" value="TreeGrafter"/>
</dbReference>
<dbReference type="PROSITE" id="PS51397">
    <property type="entry name" value="WLM"/>
    <property type="match status" value="1"/>
</dbReference>
<dbReference type="InterPro" id="IPR013536">
    <property type="entry name" value="WLM_dom"/>
</dbReference>
<evidence type="ECO:0000256" key="1">
    <source>
        <dbReference type="SAM" id="MobiDB-lite"/>
    </source>
</evidence>
<name>A0A8H6WBY9_9AGAR</name>
<keyword evidence="4" id="KW-1185">Reference proteome</keyword>
<dbReference type="PANTHER" id="PTHR46622">
    <property type="entry name" value="DNA-DEPENDENT METALLOPROTEASE WSS1"/>
    <property type="match status" value="1"/>
</dbReference>
<evidence type="ECO:0000313" key="4">
    <source>
        <dbReference type="Proteomes" id="UP000636479"/>
    </source>
</evidence>
<feature type="domain" description="WLM" evidence="2">
    <location>
        <begin position="8"/>
        <end position="252"/>
    </location>
</feature>
<feature type="compositionally biased region" description="Basic and acidic residues" evidence="1">
    <location>
        <begin position="238"/>
        <end position="248"/>
    </location>
</feature>
<dbReference type="InterPro" id="IPR053000">
    <property type="entry name" value="WSS1-like_metalloprotease"/>
</dbReference>
<dbReference type="CDD" id="cd07344">
    <property type="entry name" value="M48_yhfN_like"/>
    <property type="match status" value="1"/>
</dbReference>
<dbReference type="Proteomes" id="UP000636479">
    <property type="component" value="Unassembled WGS sequence"/>
</dbReference>
<evidence type="ECO:0000259" key="2">
    <source>
        <dbReference type="PROSITE" id="PS51397"/>
    </source>
</evidence>
<organism evidence="3 4">
    <name type="scientific">Mycena indigotica</name>
    <dbReference type="NCBI Taxonomy" id="2126181"/>
    <lineage>
        <taxon>Eukaryota</taxon>
        <taxon>Fungi</taxon>
        <taxon>Dikarya</taxon>
        <taxon>Basidiomycota</taxon>
        <taxon>Agaricomycotina</taxon>
        <taxon>Agaricomycetes</taxon>
        <taxon>Agaricomycetidae</taxon>
        <taxon>Agaricales</taxon>
        <taxon>Marasmiineae</taxon>
        <taxon>Mycenaceae</taxon>
        <taxon>Mycena</taxon>
    </lineage>
</organism>
<feature type="compositionally biased region" description="Basic residues" evidence="1">
    <location>
        <begin position="172"/>
        <end position="181"/>
    </location>
</feature>
<gene>
    <name evidence="3" type="ORF">MIND_00243200</name>
</gene>
<feature type="compositionally biased region" description="Acidic residues" evidence="1">
    <location>
        <begin position="263"/>
        <end position="275"/>
    </location>
</feature>
<evidence type="ECO:0000313" key="3">
    <source>
        <dbReference type="EMBL" id="KAF7312302.1"/>
    </source>
</evidence>
<sequence>MPHVRLNERESNPNPLVNFITVLPAQDESEAKQLLRALAAQVRPIMQDHGFGVNSLEEYEFNKVFAGRNWNHGETVELVLRGPSGHFLPPSLLMGVLCHELAHIKHMNHGRDFQALWKKLRSEVRGLQDKGYYGFWSSGSRLLDSAHVSGDGATSGEFPEYMCGGAQSQSRPARRKRRAPRMRAGEPIASNKTGRQTEKKRKAGGRVTSKTAFAGEGNSLSEAKGKGTGFRKRAASKRAREERAEAAQKRLSGPESSSHFEGSAEEDDDELVPETDVERRRLLSPDSHSGGSWKDFENEFLFRSRTPSDTPPQPIGKAKNGIVAWFCGHACDLIPSSDNLVRSEIALRTKEALGLAPVSASSRVLGGVRTRLPPPPVEPEWVCHICTL</sequence>
<proteinExistence type="predicted"/>
<dbReference type="PANTHER" id="PTHR46622:SF1">
    <property type="entry name" value="DNA-DEPENDENT METALLOPROTEASE WSS1"/>
    <property type="match status" value="1"/>
</dbReference>
<dbReference type="GO" id="GO:0008237">
    <property type="term" value="F:metallopeptidase activity"/>
    <property type="evidence" value="ECO:0007669"/>
    <property type="project" value="TreeGrafter"/>
</dbReference>
<dbReference type="RefSeq" id="XP_037224410.1">
    <property type="nucleotide sequence ID" value="XM_037359315.1"/>
</dbReference>